<dbReference type="EMBL" id="VDEP01000038">
    <property type="protein sequence ID" value="KAA1135623.1"/>
    <property type="molecule type" value="Genomic_DNA"/>
</dbReference>
<gene>
    <name evidence="2" type="ORF">PGTUg99_026990</name>
</gene>
<sequence length="111" mass="12798">MKPGQPHNEKTLILPKVGEEYVHGERKARPHRWIPPTIWHAPLSPFCYKGNLLSPVPIRLQTSAPFRCSIAQTQYALPYYTATFYNLPEKPPPMDKIQSYDDMKHLNQGRG</sequence>
<dbReference type="Proteomes" id="UP000325313">
    <property type="component" value="Unassembled WGS sequence"/>
</dbReference>
<comment type="caution">
    <text evidence="2">The sequence shown here is derived from an EMBL/GenBank/DDBJ whole genome shotgun (WGS) entry which is preliminary data.</text>
</comment>
<protein>
    <submittedName>
        <fullName evidence="2">Uncharacterized protein</fullName>
    </submittedName>
</protein>
<dbReference type="AlphaFoldDB" id="A0A5B0SEI6"/>
<feature type="region of interest" description="Disordered" evidence="1">
    <location>
        <begin position="90"/>
        <end position="111"/>
    </location>
</feature>
<accession>A0A5B0SEI6</accession>
<evidence type="ECO:0000256" key="1">
    <source>
        <dbReference type="SAM" id="MobiDB-lite"/>
    </source>
</evidence>
<name>A0A5B0SEI6_PUCGR</name>
<organism evidence="2 3">
    <name type="scientific">Puccinia graminis f. sp. tritici</name>
    <dbReference type="NCBI Taxonomy" id="56615"/>
    <lineage>
        <taxon>Eukaryota</taxon>
        <taxon>Fungi</taxon>
        <taxon>Dikarya</taxon>
        <taxon>Basidiomycota</taxon>
        <taxon>Pucciniomycotina</taxon>
        <taxon>Pucciniomycetes</taxon>
        <taxon>Pucciniales</taxon>
        <taxon>Pucciniaceae</taxon>
        <taxon>Puccinia</taxon>
    </lineage>
</organism>
<reference evidence="2 3" key="1">
    <citation type="submission" date="2019-05" db="EMBL/GenBank/DDBJ databases">
        <title>Emergence of the Ug99 lineage of the wheat stem rust pathogen through somatic hybridization.</title>
        <authorList>
            <person name="Li F."/>
            <person name="Upadhyaya N.M."/>
            <person name="Sperschneider J."/>
            <person name="Matny O."/>
            <person name="Nguyen-Phuc H."/>
            <person name="Mago R."/>
            <person name="Raley C."/>
            <person name="Miller M.E."/>
            <person name="Silverstein K.A.T."/>
            <person name="Henningsen E."/>
            <person name="Hirsch C.D."/>
            <person name="Visser B."/>
            <person name="Pretorius Z.A."/>
            <person name="Steffenson B.J."/>
            <person name="Schwessinger B."/>
            <person name="Dodds P.N."/>
            <person name="Figueroa M."/>
        </authorList>
    </citation>
    <scope>NUCLEOTIDE SEQUENCE [LARGE SCALE GENOMIC DNA]</scope>
    <source>
        <strain evidence="2 3">Ug99</strain>
    </source>
</reference>
<proteinExistence type="predicted"/>
<evidence type="ECO:0000313" key="3">
    <source>
        <dbReference type="Proteomes" id="UP000325313"/>
    </source>
</evidence>
<evidence type="ECO:0000313" key="2">
    <source>
        <dbReference type="EMBL" id="KAA1135623.1"/>
    </source>
</evidence>